<dbReference type="AlphaFoldDB" id="A0A1R2BKB1"/>
<gene>
    <name evidence="2" type="ORF">SteCoe_23271</name>
</gene>
<feature type="region of interest" description="Disordered" evidence="1">
    <location>
        <begin position="141"/>
        <end position="160"/>
    </location>
</feature>
<dbReference type="EMBL" id="MPUH01000588">
    <property type="protein sequence ID" value="OMJ77196.1"/>
    <property type="molecule type" value="Genomic_DNA"/>
</dbReference>
<evidence type="ECO:0000313" key="2">
    <source>
        <dbReference type="EMBL" id="OMJ77196.1"/>
    </source>
</evidence>
<keyword evidence="3" id="KW-1185">Reference proteome</keyword>
<organism evidence="2 3">
    <name type="scientific">Stentor coeruleus</name>
    <dbReference type="NCBI Taxonomy" id="5963"/>
    <lineage>
        <taxon>Eukaryota</taxon>
        <taxon>Sar</taxon>
        <taxon>Alveolata</taxon>
        <taxon>Ciliophora</taxon>
        <taxon>Postciliodesmatophora</taxon>
        <taxon>Heterotrichea</taxon>
        <taxon>Heterotrichida</taxon>
        <taxon>Stentoridae</taxon>
        <taxon>Stentor</taxon>
    </lineage>
</organism>
<reference evidence="2 3" key="1">
    <citation type="submission" date="2016-11" db="EMBL/GenBank/DDBJ databases">
        <title>The macronuclear genome of Stentor coeruleus: a giant cell with tiny introns.</title>
        <authorList>
            <person name="Slabodnick M."/>
            <person name="Ruby J.G."/>
            <person name="Reiff S.B."/>
            <person name="Swart E.C."/>
            <person name="Gosai S."/>
            <person name="Prabakaran S."/>
            <person name="Witkowska E."/>
            <person name="Larue G.E."/>
            <person name="Fisher S."/>
            <person name="Freeman R.M."/>
            <person name="Gunawardena J."/>
            <person name="Chu W."/>
            <person name="Stover N.A."/>
            <person name="Gregory B.D."/>
            <person name="Nowacki M."/>
            <person name="Derisi J."/>
            <person name="Roy S.W."/>
            <person name="Marshall W.F."/>
            <person name="Sood P."/>
        </authorList>
    </citation>
    <scope>NUCLEOTIDE SEQUENCE [LARGE SCALE GENOMIC DNA]</scope>
    <source>
        <strain evidence="2">WM001</strain>
    </source>
</reference>
<accession>A0A1R2BKB1</accession>
<dbReference type="Proteomes" id="UP000187209">
    <property type="component" value="Unassembled WGS sequence"/>
</dbReference>
<evidence type="ECO:0000256" key="1">
    <source>
        <dbReference type="SAM" id="MobiDB-lite"/>
    </source>
</evidence>
<proteinExistence type="predicted"/>
<name>A0A1R2BKB1_9CILI</name>
<evidence type="ECO:0000313" key="3">
    <source>
        <dbReference type="Proteomes" id="UP000187209"/>
    </source>
</evidence>
<comment type="caution">
    <text evidence="2">The sequence shown here is derived from an EMBL/GenBank/DDBJ whole genome shotgun (WGS) entry which is preliminary data.</text>
</comment>
<protein>
    <submittedName>
        <fullName evidence="2">Uncharacterized protein</fullName>
    </submittedName>
</protein>
<sequence length="592" mass="68285">MECYLCNGKNPEYLALVNINDKKSEKICSKCSKQTKSYCTYCTELKLTKDIKLDQGSYLNCNKCAQKNILKCSFCEYNAVCYCQCNLSYPNNNPESFTPVHNQISPQSYKNIPQANQYGINNIPQTSEFSYNLRKNNIPPYKSNHDTSFTSEDSRKSDQDRIGMLKPPAIIPFVNSDPQRPNTSLWNSNSKGQNPMMVGRADATNFLSQAEGNSLSARNAERSSQVTQSISNYCQKCAEKHFYTKILENSQHQFIMYGNKSITPDFLDLSIDYRKIENFESAGNRDIINQLMVLCQRNHERKFSGSVLDYYFTELKVYQNLYEFLKKPEYIDIPEASEMRLMFAEIYLFIGKKNFGLDVIKYSQNSLLNYFNYARICTYYLSKNECSTLTPLTKALEIIKKAKNSYDPLEYYTVTAKLRYIFKAKQTKARSLKDAILENLVPSMTKVRAMVTYCKITKKIKFIESAIDYVKTYFQGIPELAWLISMKVKILWKKTDILITKSLLESAMQIICSFYGGSNYFEAKCLYKLALFEENGSQKYYISLQAIKIALDLGEIKIAKKCFKILEPLTSDSAKKKLQDCANILDYLQFNN</sequence>